<reference evidence="2 3" key="1">
    <citation type="journal article" date="2019" name="Int. J. Syst. Evol. Microbiol.">
        <title>The Global Catalogue of Microorganisms (GCM) 10K type strain sequencing project: providing services to taxonomists for standard genome sequencing and annotation.</title>
        <authorList>
            <consortium name="The Broad Institute Genomics Platform"/>
            <consortium name="The Broad Institute Genome Sequencing Center for Infectious Disease"/>
            <person name="Wu L."/>
            <person name="Ma J."/>
        </authorList>
    </citation>
    <scope>NUCLEOTIDE SEQUENCE [LARGE SCALE GENOMIC DNA]</scope>
    <source>
        <strain evidence="2 3">JCM 14326</strain>
    </source>
</reference>
<comment type="caution">
    <text evidence="2">The sequence shown here is derived from an EMBL/GenBank/DDBJ whole genome shotgun (WGS) entry which is preliminary data.</text>
</comment>
<keyword evidence="1" id="KW-0472">Membrane</keyword>
<dbReference type="RefSeq" id="WP_344100813.1">
    <property type="nucleotide sequence ID" value="NZ_BAAANL010000002.1"/>
</dbReference>
<gene>
    <name evidence="2" type="ORF">GCM10009751_13210</name>
</gene>
<proteinExistence type="predicted"/>
<protein>
    <submittedName>
        <fullName evidence="2">Uncharacterized protein</fullName>
    </submittedName>
</protein>
<feature type="transmembrane region" description="Helical" evidence="1">
    <location>
        <begin position="33"/>
        <end position="54"/>
    </location>
</feature>
<keyword evidence="3" id="KW-1185">Reference proteome</keyword>
<accession>A0ABN2N9S3</accession>
<keyword evidence="1" id="KW-0812">Transmembrane</keyword>
<name>A0ABN2N9S3_9MICO</name>
<sequence>MNWNLVRNVMVLVSIAYGVTTGLLWSIDSPAALVFTMVGAGVVAIGWVAVGSFGQQDGNGPRGQH</sequence>
<organism evidence="2 3">
    <name type="scientific">Myceligenerans crystallogenes</name>
    <dbReference type="NCBI Taxonomy" id="316335"/>
    <lineage>
        <taxon>Bacteria</taxon>
        <taxon>Bacillati</taxon>
        <taxon>Actinomycetota</taxon>
        <taxon>Actinomycetes</taxon>
        <taxon>Micrococcales</taxon>
        <taxon>Promicromonosporaceae</taxon>
        <taxon>Myceligenerans</taxon>
    </lineage>
</organism>
<keyword evidence="1" id="KW-1133">Transmembrane helix</keyword>
<dbReference type="Proteomes" id="UP001501094">
    <property type="component" value="Unassembled WGS sequence"/>
</dbReference>
<feature type="transmembrane region" description="Helical" evidence="1">
    <location>
        <begin position="9"/>
        <end position="27"/>
    </location>
</feature>
<evidence type="ECO:0000313" key="2">
    <source>
        <dbReference type="EMBL" id="GAA1857220.1"/>
    </source>
</evidence>
<evidence type="ECO:0000313" key="3">
    <source>
        <dbReference type="Proteomes" id="UP001501094"/>
    </source>
</evidence>
<dbReference type="EMBL" id="BAAANL010000002">
    <property type="protein sequence ID" value="GAA1857220.1"/>
    <property type="molecule type" value="Genomic_DNA"/>
</dbReference>
<evidence type="ECO:0000256" key="1">
    <source>
        <dbReference type="SAM" id="Phobius"/>
    </source>
</evidence>